<proteinExistence type="inferred from homology"/>
<dbReference type="SUPFAM" id="SSF52788">
    <property type="entry name" value="Phosphotyrosine protein phosphatases I"/>
    <property type="match status" value="1"/>
</dbReference>
<dbReference type="EC" id="3.1.3.48" evidence="2"/>
<comment type="caution">
    <text evidence="7">The sequence shown here is derived from an EMBL/GenBank/DDBJ whole genome shotgun (WGS) entry which is preliminary data.</text>
</comment>
<feature type="active site" description="Proton donor" evidence="5">
    <location>
        <position position="109"/>
    </location>
</feature>
<dbReference type="EMBL" id="PYGE01000001">
    <property type="protein sequence ID" value="PSL08367.1"/>
    <property type="molecule type" value="Genomic_DNA"/>
</dbReference>
<organism evidence="7 8">
    <name type="scientific">Haloactinopolyspora alba</name>
    <dbReference type="NCBI Taxonomy" id="648780"/>
    <lineage>
        <taxon>Bacteria</taxon>
        <taxon>Bacillati</taxon>
        <taxon>Actinomycetota</taxon>
        <taxon>Actinomycetes</taxon>
        <taxon>Jiangellales</taxon>
        <taxon>Jiangellaceae</taxon>
        <taxon>Haloactinopolyspora</taxon>
    </lineage>
</organism>
<dbReference type="GO" id="GO:0004725">
    <property type="term" value="F:protein tyrosine phosphatase activity"/>
    <property type="evidence" value="ECO:0007669"/>
    <property type="project" value="UniProtKB-EC"/>
</dbReference>
<gene>
    <name evidence="7" type="ORF">CLV30_101338</name>
</gene>
<evidence type="ECO:0000256" key="1">
    <source>
        <dbReference type="ARBA" id="ARBA00011063"/>
    </source>
</evidence>
<keyword evidence="4" id="KW-0904">Protein phosphatase</keyword>
<dbReference type="InterPro" id="IPR023485">
    <property type="entry name" value="Ptyr_pPase"/>
</dbReference>
<dbReference type="CDD" id="cd16343">
    <property type="entry name" value="LMWPTP"/>
    <property type="match status" value="1"/>
</dbReference>
<dbReference type="Pfam" id="PF01451">
    <property type="entry name" value="LMWPc"/>
    <property type="match status" value="1"/>
</dbReference>
<evidence type="ECO:0000259" key="6">
    <source>
        <dbReference type="SMART" id="SM00226"/>
    </source>
</evidence>
<feature type="domain" description="Phosphotyrosine protein phosphatase I" evidence="6">
    <location>
        <begin position="1"/>
        <end position="135"/>
    </location>
</feature>
<dbReference type="InterPro" id="IPR050438">
    <property type="entry name" value="LMW_PTPase"/>
</dbReference>
<reference evidence="7 8" key="1">
    <citation type="submission" date="2018-03" db="EMBL/GenBank/DDBJ databases">
        <title>Genomic Encyclopedia of Archaeal and Bacterial Type Strains, Phase II (KMG-II): from individual species to whole genera.</title>
        <authorList>
            <person name="Goeker M."/>
        </authorList>
    </citation>
    <scope>NUCLEOTIDE SEQUENCE [LARGE SCALE GENOMIC DNA]</scope>
    <source>
        <strain evidence="7 8">DSM 45211</strain>
    </source>
</reference>
<dbReference type="PRINTS" id="PR00719">
    <property type="entry name" value="LMWPTPASE"/>
</dbReference>
<dbReference type="PANTHER" id="PTHR11717">
    <property type="entry name" value="LOW MOLECULAR WEIGHT PROTEIN TYROSINE PHOSPHATASE"/>
    <property type="match status" value="1"/>
</dbReference>
<dbReference type="SMART" id="SM00226">
    <property type="entry name" value="LMWPc"/>
    <property type="match status" value="1"/>
</dbReference>
<keyword evidence="3" id="KW-0378">Hydrolase</keyword>
<dbReference type="InterPro" id="IPR017867">
    <property type="entry name" value="Tyr_phospatase_low_mol_wt"/>
</dbReference>
<keyword evidence="8" id="KW-1185">Reference proteome</keyword>
<evidence type="ECO:0000256" key="3">
    <source>
        <dbReference type="ARBA" id="ARBA00022801"/>
    </source>
</evidence>
<evidence type="ECO:0000313" key="7">
    <source>
        <dbReference type="EMBL" id="PSL08367.1"/>
    </source>
</evidence>
<protein>
    <recommendedName>
        <fullName evidence="2">protein-tyrosine-phosphatase</fullName>
        <ecNumber evidence="2">3.1.3.48</ecNumber>
    </recommendedName>
</protein>
<dbReference type="AlphaFoldDB" id="A0A2P8EFX5"/>
<dbReference type="Gene3D" id="3.40.50.2300">
    <property type="match status" value="1"/>
</dbReference>
<comment type="similarity">
    <text evidence="1">Belongs to the low molecular weight phosphotyrosine protein phosphatase family.</text>
</comment>
<sequence>MLRDRLREAGLGARVSVDSAGTGAWHLGDPADRRALDVLQRHGYDGSAHRARQFRAEWFASTDLVLAMDRDHLAHLHALAPDAAARASIQLFRAYDVDALTGGDLDVPDPYFDDHASFERVLSMVESAAAGIVGTLRNELTVAEAEGGEPGRG</sequence>
<name>A0A2P8EFX5_9ACTN</name>
<dbReference type="PANTHER" id="PTHR11717:SF7">
    <property type="entry name" value="LOW MOLECULAR WEIGHT PHOSPHOTYROSINE PROTEIN PHOSPHATASE"/>
    <property type="match status" value="1"/>
</dbReference>
<dbReference type="InterPro" id="IPR036196">
    <property type="entry name" value="Ptyr_pPase_sf"/>
</dbReference>
<evidence type="ECO:0000256" key="5">
    <source>
        <dbReference type="PIRSR" id="PIRSR617867-1"/>
    </source>
</evidence>
<evidence type="ECO:0000313" key="8">
    <source>
        <dbReference type="Proteomes" id="UP000243528"/>
    </source>
</evidence>
<dbReference type="Proteomes" id="UP000243528">
    <property type="component" value="Unassembled WGS sequence"/>
</dbReference>
<evidence type="ECO:0000256" key="4">
    <source>
        <dbReference type="ARBA" id="ARBA00022912"/>
    </source>
</evidence>
<accession>A0A2P8EFX5</accession>
<evidence type="ECO:0000256" key="2">
    <source>
        <dbReference type="ARBA" id="ARBA00013064"/>
    </source>
</evidence>